<protein>
    <submittedName>
        <fullName evidence="1">Transposase DDE domain-containing protein</fullName>
    </submittedName>
</protein>
<proteinExistence type="predicted"/>
<gene>
    <name evidence="1" type="ORF">SAMN05216236_10211</name>
</gene>
<keyword evidence="2" id="KW-1185">Reference proteome</keyword>
<name>A0A1I6Y136_9RHOB</name>
<reference evidence="1 2" key="1">
    <citation type="submission" date="2016-10" db="EMBL/GenBank/DDBJ databases">
        <authorList>
            <person name="de Groot N.N."/>
        </authorList>
    </citation>
    <scope>NUCLEOTIDE SEQUENCE [LARGE SCALE GENOMIC DNA]</scope>
    <source>
        <strain evidence="1 2">CGMCC 1.10959</strain>
    </source>
</reference>
<dbReference type="EMBL" id="FPAW01000002">
    <property type="protein sequence ID" value="SFT43854.1"/>
    <property type="molecule type" value="Genomic_DNA"/>
</dbReference>
<dbReference type="Proteomes" id="UP000182466">
    <property type="component" value="Unassembled WGS sequence"/>
</dbReference>
<organism evidence="1 2">
    <name type="scientific">Sedimentitalea nanhaiensis</name>
    <dbReference type="NCBI Taxonomy" id="999627"/>
    <lineage>
        <taxon>Bacteria</taxon>
        <taxon>Pseudomonadati</taxon>
        <taxon>Pseudomonadota</taxon>
        <taxon>Alphaproteobacteria</taxon>
        <taxon>Rhodobacterales</taxon>
        <taxon>Paracoccaceae</taxon>
        <taxon>Sedimentitalea</taxon>
    </lineage>
</organism>
<evidence type="ECO:0000313" key="1">
    <source>
        <dbReference type="EMBL" id="SFT43854.1"/>
    </source>
</evidence>
<accession>A0A1I6Y136</accession>
<evidence type="ECO:0000313" key="2">
    <source>
        <dbReference type="Proteomes" id="UP000182466"/>
    </source>
</evidence>
<dbReference type="AlphaFoldDB" id="A0A1I6Y136"/>
<sequence>MPLSLGVDCMTGGYRLCNLVERCVGKLKSARRVTTRYDKTAERFPGPIDIASIRLRLRLLPT</sequence>